<evidence type="ECO:0000313" key="7">
    <source>
        <dbReference type="EMBL" id="BAV34538.1"/>
    </source>
</evidence>
<dbReference type="GO" id="GO:0019534">
    <property type="term" value="F:toxin transmembrane transporter activity"/>
    <property type="evidence" value="ECO:0007669"/>
    <property type="project" value="InterPro"/>
</dbReference>
<keyword evidence="4 6" id="KW-0472">Membrane</keyword>
<proteinExistence type="predicted"/>
<reference evidence="7 8" key="1">
    <citation type="submission" date="2015-05" db="EMBL/GenBank/DDBJ databases">
        <title>Complete genome sequence of a sulfur-oxidizing gammaproteobacterium strain HA5.</title>
        <authorList>
            <person name="Miura A."/>
            <person name="Kojima H."/>
            <person name="Fukui M."/>
        </authorList>
    </citation>
    <scope>NUCLEOTIDE SEQUENCE [LARGE SCALE GENOMIC DNA]</scope>
    <source>
        <strain evidence="7 8">HA5</strain>
    </source>
</reference>
<dbReference type="AlphaFoldDB" id="A0A1B4XIB4"/>
<dbReference type="InParanoid" id="A0A1B4XIB4"/>
<evidence type="ECO:0000313" key="8">
    <source>
        <dbReference type="Proteomes" id="UP000243180"/>
    </source>
</evidence>
<feature type="compositionally biased region" description="Basic and acidic residues" evidence="5">
    <location>
        <begin position="90"/>
        <end position="132"/>
    </location>
</feature>
<keyword evidence="2 6" id="KW-0812">Transmembrane</keyword>
<dbReference type="EMBL" id="AP014879">
    <property type="protein sequence ID" value="BAV34538.1"/>
    <property type="molecule type" value="Genomic_DNA"/>
</dbReference>
<evidence type="ECO:0000256" key="2">
    <source>
        <dbReference type="ARBA" id="ARBA00022692"/>
    </source>
</evidence>
<protein>
    <submittedName>
        <fullName evidence="7">Cell envelope protein TolA</fullName>
    </submittedName>
</protein>
<dbReference type="GO" id="GO:0016020">
    <property type="term" value="C:membrane"/>
    <property type="evidence" value="ECO:0007669"/>
    <property type="project" value="UniProtKB-SubCell"/>
</dbReference>
<evidence type="ECO:0000256" key="3">
    <source>
        <dbReference type="ARBA" id="ARBA00022989"/>
    </source>
</evidence>
<dbReference type="Pfam" id="PF13103">
    <property type="entry name" value="TonB_2"/>
    <property type="match status" value="1"/>
</dbReference>
<sequence>MRHNPGRFRAIVYAVLVHAVLIGLAVIGFRWTVQSPSSEVVQAVAVPEPPTRKPEETNKRAQEEEAARQKAEADKRRQAEQKQQQQQQEEQEKLAQQRLVAERKKQEAQEKERQKRMQEEAHKKEEARRQKAAEQTLKESLAAEEKAQLAAASAARAGTEIQKYRYLIERQVSRNWNRPGTTKGLKCEVLVKLTPSGEVLSAKVERSSGNAIFDRSVENAVYKAAPLPLPEDPALFDNFREIRFVFDPDKEA</sequence>
<keyword evidence="3 6" id="KW-1133">Transmembrane helix</keyword>
<dbReference type="KEGG" id="slim:SCL_2250"/>
<name>A0A1B4XIB4_9GAMM</name>
<organism evidence="7 8">
    <name type="scientific">Sulfuricaulis limicola</name>
    <dbReference type="NCBI Taxonomy" id="1620215"/>
    <lineage>
        <taxon>Bacteria</taxon>
        <taxon>Pseudomonadati</taxon>
        <taxon>Pseudomonadota</taxon>
        <taxon>Gammaproteobacteria</taxon>
        <taxon>Acidiferrobacterales</taxon>
        <taxon>Acidiferrobacteraceae</taxon>
        <taxon>Sulfuricaulis</taxon>
    </lineage>
</organism>
<dbReference type="GO" id="GO:0043213">
    <property type="term" value="P:bacteriocin transport"/>
    <property type="evidence" value="ECO:0007669"/>
    <property type="project" value="InterPro"/>
</dbReference>
<feature type="compositionally biased region" description="Basic and acidic residues" evidence="5">
    <location>
        <begin position="50"/>
        <end position="80"/>
    </location>
</feature>
<evidence type="ECO:0000256" key="4">
    <source>
        <dbReference type="ARBA" id="ARBA00023136"/>
    </source>
</evidence>
<dbReference type="SUPFAM" id="SSF74653">
    <property type="entry name" value="TolA/TonB C-terminal domain"/>
    <property type="match status" value="1"/>
</dbReference>
<dbReference type="InterPro" id="IPR006260">
    <property type="entry name" value="TonB/TolA_C"/>
</dbReference>
<accession>A0A1B4XIB4</accession>
<evidence type="ECO:0000256" key="5">
    <source>
        <dbReference type="SAM" id="MobiDB-lite"/>
    </source>
</evidence>
<keyword evidence="8" id="KW-1185">Reference proteome</keyword>
<evidence type="ECO:0000256" key="1">
    <source>
        <dbReference type="ARBA" id="ARBA00004167"/>
    </source>
</evidence>
<feature type="transmembrane region" description="Helical" evidence="6">
    <location>
        <begin position="12"/>
        <end position="33"/>
    </location>
</feature>
<dbReference type="InterPro" id="IPR014161">
    <property type="entry name" value="Tol-Pal_TolA"/>
</dbReference>
<dbReference type="Gene3D" id="3.30.1150.10">
    <property type="match status" value="1"/>
</dbReference>
<evidence type="ECO:0000256" key="6">
    <source>
        <dbReference type="SAM" id="Phobius"/>
    </source>
</evidence>
<gene>
    <name evidence="7" type="ORF">SCL_2250</name>
</gene>
<dbReference type="NCBIfam" id="TIGR01352">
    <property type="entry name" value="tonB_Cterm"/>
    <property type="match status" value="1"/>
</dbReference>
<comment type="subcellular location">
    <subcellularLocation>
        <location evidence="1">Membrane</location>
        <topology evidence="1">Single-pass membrane protein</topology>
    </subcellularLocation>
</comment>
<dbReference type="NCBIfam" id="TIGR02794">
    <property type="entry name" value="tolA_full"/>
    <property type="match status" value="1"/>
</dbReference>
<dbReference type="Proteomes" id="UP000243180">
    <property type="component" value="Chromosome"/>
</dbReference>
<keyword evidence="7" id="KW-0946">Virion</keyword>
<keyword evidence="7" id="KW-0261">Viral envelope protein</keyword>
<feature type="region of interest" description="Disordered" evidence="5">
    <location>
        <begin position="40"/>
        <end position="138"/>
    </location>
</feature>